<name>A0A0N8GT32_9CHLR</name>
<dbReference type="EMBL" id="LGKP01000008">
    <property type="protein sequence ID" value="KPL90970.1"/>
    <property type="molecule type" value="Genomic_DNA"/>
</dbReference>
<dbReference type="RefSeq" id="WP_054533159.1">
    <property type="nucleotide sequence ID" value="NZ_LGKP01000008.1"/>
</dbReference>
<dbReference type="NCBIfam" id="NF005868">
    <property type="entry name" value="PRK07806.1"/>
    <property type="match status" value="1"/>
</dbReference>
<dbReference type="PRINTS" id="PR00081">
    <property type="entry name" value="GDHRDH"/>
</dbReference>
<evidence type="ECO:0000256" key="1">
    <source>
        <dbReference type="ARBA" id="ARBA00006484"/>
    </source>
</evidence>
<dbReference type="SUPFAM" id="SSF51735">
    <property type="entry name" value="NAD(P)-binding Rossmann-fold domains"/>
    <property type="match status" value="1"/>
</dbReference>
<keyword evidence="4" id="KW-1185">Reference proteome</keyword>
<sequence>MPEDFVGQVALITGASRGIGAEISRQLAQRGADIVLNYRSKAARAEAVAAEITALGRQALLAQADLTQINDLITTQTQIQQAFGKLDVLVLNASGGLEKDKPATYAMDLNLTAQVQTVETMLPLMPAGSCIVFVTSHWAHFYGERPIIAGYEPVASSKKAGEMALRERIAEFSQRGIHFYVVSGDMIEGTITPKLLDRVQPGFLAARKEHSPEPIPTIEEFAQAIVDAAADRSQPKGHTVFVGPII</sequence>
<dbReference type="GO" id="GO:0016491">
    <property type="term" value="F:oxidoreductase activity"/>
    <property type="evidence" value="ECO:0007669"/>
    <property type="project" value="UniProtKB-KW"/>
</dbReference>
<dbReference type="PATRIC" id="fig|70996.4.peg.5318"/>
<keyword evidence="2" id="KW-0560">Oxidoreductase</keyword>
<dbReference type="STRING" id="70996.SE18_04175"/>
<dbReference type="InterPro" id="IPR036291">
    <property type="entry name" value="NAD(P)-bd_dom_sf"/>
</dbReference>
<dbReference type="OrthoDB" id="4373846at2"/>
<evidence type="ECO:0000313" key="3">
    <source>
        <dbReference type="EMBL" id="KPL90970.1"/>
    </source>
</evidence>
<accession>A0A0N8GT32</accession>
<reference evidence="3 4" key="1">
    <citation type="submission" date="2015-07" db="EMBL/GenBank/DDBJ databases">
        <title>Whole genome sequence of Herpetosiphon geysericola DSM 7119.</title>
        <authorList>
            <person name="Hemp J."/>
            <person name="Ward L.M."/>
            <person name="Pace L.A."/>
            <person name="Fischer W.W."/>
        </authorList>
    </citation>
    <scope>NUCLEOTIDE SEQUENCE [LARGE SCALE GENOMIC DNA]</scope>
    <source>
        <strain evidence="3 4">DSM 7119</strain>
    </source>
</reference>
<protein>
    <submittedName>
        <fullName evidence="3">Short-chain dehydrogenase</fullName>
    </submittedName>
</protein>
<dbReference type="AlphaFoldDB" id="A0A0N8GT32"/>
<proteinExistence type="inferred from homology"/>
<dbReference type="PANTHER" id="PTHR43639">
    <property type="entry name" value="OXIDOREDUCTASE, SHORT-CHAIN DEHYDROGENASE/REDUCTASE FAMILY (AFU_ORTHOLOGUE AFUA_5G02870)"/>
    <property type="match status" value="1"/>
</dbReference>
<evidence type="ECO:0000313" key="4">
    <source>
        <dbReference type="Proteomes" id="UP000050277"/>
    </source>
</evidence>
<dbReference type="Gene3D" id="3.40.50.720">
    <property type="entry name" value="NAD(P)-binding Rossmann-like Domain"/>
    <property type="match status" value="1"/>
</dbReference>
<organism evidence="3 4">
    <name type="scientific">Herpetosiphon geysericola</name>
    <dbReference type="NCBI Taxonomy" id="70996"/>
    <lineage>
        <taxon>Bacteria</taxon>
        <taxon>Bacillati</taxon>
        <taxon>Chloroflexota</taxon>
        <taxon>Chloroflexia</taxon>
        <taxon>Herpetosiphonales</taxon>
        <taxon>Herpetosiphonaceae</taxon>
        <taxon>Herpetosiphon</taxon>
    </lineage>
</organism>
<dbReference type="PANTHER" id="PTHR43639:SF1">
    <property type="entry name" value="SHORT-CHAIN DEHYDROGENASE_REDUCTASE FAMILY PROTEIN"/>
    <property type="match status" value="1"/>
</dbReference>
<gene>
    <name evidence="3" type="ORF">SE18_04175</name>
</gene>
<dbReference type="InterPro" id="IPR002347">
    <property type="entry name" value="SDR_fam"/>
</dbReference>
<comment type="similarity">
    <text evidence="1">Belongs to the short-chain dehydrogenases/reductases (SDR) family.</text>
</comment>
<dbReference type="Proteomes" id="UP000050277">
    <property type="component" value="Unassembled WGS sequence"/>
</dbReference>
<comment type="caution">
    <text evidence="3">The sequence shown here is derived from an EMBL/GenBank/DDBJ whole genome shotgun (WGS) entry which is preliminary data.</text>
</comment>
<dbReference type="Pfam" id="PF00106">
    <property type="entry name" value="adh_short"/>
    <property type="match status" value="1"/>
</dbReference>
<evidence type="ECO:0000256" key="2">
    <source>
        <dbReference type="ARBA" id="ARBA00023002"/>
    </source>
</evidence>